<evidence type="ECO:0000313" key="3">
    <source>
        <dbReference type="Proteomes" id="UP000199622"/>
    </source>
</evidence>
<dbReference type="EMBL" id="FNSO01000004">
    <property type="protein sequence ID" value="SED45282.1"/>
    <property type="molecule type" value="Genomic_DNA"/>
</dbReference>
<proteinExistence type="predicted"/>
<keyword evidence="3" id="KW-1185">Reference proteome</keyword>
<protein>
    <recommendedName>
        <fullName evidence="1">Helix-turn-helix domain-containing protein</fullName>
    </recommendedName>
</protein>
<dbReference type="AlphaFoldDB" id="A0A1H5ASS0"/>
<dbReference type="InterPro" id="IPR045745">
    <property type="entry name" value="HTH_58_Actinobacteria-type"/>
</dbReference>
<feature type="domain" description="Helix-turn-helix" evidence="1">
    <location>
        <begin position="22"/>
        <end position="63"/>
    </location>
</feature>
<dbReference type="Proteomes" id="UP000199622">
    <property type="component" value="Unassembled WGS sequence"/>
</dbReference>
<name>A0A1H5ASS0_9PSEU</name>
<feature type="domain" description="Helix-turn-helix" evidence="1">
    <location>
        <begin position="75"/>
        <end position="115"/>
    </location>
</feature>
<evidence type="ECO:0000259" key="1">
    <source>
        <dbReference type="Pfam" id="PF19575"/>
    </source>
</evidence>
<accession>A0A1H5ASS0</accession>
<gene>
    <name evidence="2" type="ORF">SAMN04489727_7928</name>
</gene>
<evidence type="ECO:0000313" key="2">
    <source>
        <dbReference type="EMBL" id="SED45282.1"/>
    </source>
</evidence>
<organism evidence="2 3">
    <name type="scientific">Amycolatopsis tolypomycina</name>
    <dbReference type="NCBI Taxonomy" id="208445"/>
    <lineage>
        <taxon>Bacteria</taxon>
        <taxon>Bacillati</taxon>
        <taxon>Actinomycetota</taxon>
        <taxon>Actinomycetes</taxon>
        <taxon>Pseudonocardiales</taxon>
        <taxon>Pseudonocardiaceae</taxon>
        <taxon>Amycolatopsis</taxon>
    </lineage>
</organism>
<dbReference type="OrthoDB" id="3638090at2"/>
<dbReference type="RefSeq" id="WP_143060770.1">
    <property type="nucleotide sequence ID" value="NZ_FNSO01000004.1"/>
</dbReference>
<reference evidence="3" key="1">
    <citation type="submission" date="2016-10" db="EMBL/GenBank/DDBJ databases">
        <authorList>
            <person name="Varghese N."/>
            <person name="Submissions S."/>
        </authorList>
    </citation>
    <scope>NUCLEOTIDE SEQUENCE [LARGE SCALE GENOMIC DNA]</scope>
    <source>
        <strain evidence="3">DSM 44544</strain>
    </source>
</reference>
<dbReference type="Pfam" id="PF19575">
    <property type="entry name" value="HTH_58"/>
    <property type="match status" value="2"/>
</dbReference>
<sequence length="116" mass="13074">MSDDHRDTRPPEPVPTEIPADLVRYLVDRYAAGETIESLVARHPYSYRKIRVALLDAGVTLRPPRIPLPPTPPGLVNAYLDGRSIRQLAKTYGMSYNQTRNVLLAEGVELRRRGQP</sequence>